<organism evidence="2 3">
    <name type="scientific">Bacillus spongiae</name>
    <dbReference type="NCBI Taxonomy" id="2683610"/>
    <lineage>
        <taxon>Bacteria</taxon>
        <taxon>Bacillati</taxon>
        <taxon>Bacillota</taxon>
        <taxon>Bacilli</taxon>
        <taxon>Bacillales</taxon>
        <taxon>Bacillaceae</taxon>
        <taxon>Bacillus</taxon>
    </lineage>
</organism>
<sequence length="68" mass="7581">MDDTTLISAGNWIGVLSIILLVLCFYFSLTFFQYLKLGDERTIKQSKLAAVSFLALGLLIPALYSCLF</sequence>
<feature type="transmembrane region" description="Helical" evidence="1">
    <location>
        <begin position="47"/>
        <end position="64"/>
    </location>
</feature>
<protein>
    <submittedName>
        <fullName evidence="2">Uncharacterized protein</fullName>
    </submittedName>
</protein>
<keyword evidence="1" id="KW-0472">Membrane</keyword>
<feature type="transmembrane region" description="Helical" evidence="1">
    <location>
        <begin position="12"/>
        <end position="35"/>
    </location>
</feature>
<comment type="caution">
    <text evidence="2">The sequence shown here is derived from an EMBL/GenBank/DDBJ whole genome shotgun (WGS) entry which is preliminary data.</text>
</comment>
<dbReference type="RefSeq" id="WP_336588544.1">
    <property type="nucleotide sequence ID" value="NZ_JBBAXC010000020.1"/>
</dbReference>
<keyword evidence="3" id="KW-1185">Reference proteome</keyword>
<name>A0ABU8HI70_9BACI</name>
<reference evidence="2 3" key="1">
    <citation type="journal article" date="2018" name="J. Microbiol.">
        <title>Bacillus spongiae sp. nov., isolated from sponge of Jeju Island.</title>
        <authorList>
            <person name="Lee G.E."/>
            <person name="Im W.T."/>
            <person name="Park J.S."/>
        </authorList>
    </citation>
    <scope>NUCLEOTIDE SEQUENCE [LARGE SCALE GENOMIC DNA]</scope>
    <source>
        <strain evidence="2 3">135PIL107-10</strain>
    </source>
</reference>
<dbReference type="EMBL" id="JBBAXC010000020">
    <property type="protein sequence ID" value="MEI5909096.1"/>
    <property type="molecule type" value="Genomic_DNA"/>
</dbReference>
<keyword evidence="1" id="KW-0812">Transmembrane</keyword>
<keyword evidence="1" id="KW-1133">Transmembrane helix</keyword>
<dbReference type="Proteomes" id="UP001312865">
    <property type="component" value="Unassembled WGS sequence"/>
</dbReference>
<gene>
    <name evidence="2" type="ORF">WAK64_18765</name>
</gene>
<evidence type="ECO:0000313" key="2">
    <source>
        <dbReference type="EMBL" id="MEI5909096.1"/>
    </source>
</evidence>
<proteinExistence type="predicted"/>
<evidence type="ECO:0000313" key="3">
    <source>
        <dbReference type="Proteomes" id="UP001312865"/>
    </source>
</evidence>
<evidence type="ECO:0000256" key="1">
    <source>
        <dbReference type="SAM" id="Phobius"/>
    </source>
</evidence>
<accession>A0ABU8HI70</accession>